<feature type="compositionally biased region" description="Polar residues" evidence="1">
    <location>
        <begin position="655"/>
        <end position="689"/>
    </location>
</feature>
<organism evidence="2 3">
    <name type="scientific">Exophiala dermatitidis (strain ATCC 34100 / CBS 525.76 / NIH/UT8656)</name>
    <name type="common">Black yeast</name>
    <name type="synonym">Wangiella dermatitidis</name>
    <dbReference type="NCBI Taxonomy" id="858893"/>
    <lineage>
        <taxon>Eukaryota</taxon>
        <taxon>Fungi</taxon>
        <taxon>Dikarya</taxon>
        <taxon>Ascomycota</taxon>
        <taxon>Pezizomycotina</taxon>
        <taxon>Eurotiomycetes</taxon>
        <taxon>Chaetothyriomycetidae</taxon>
        <taxon>Chaetothyriales</taxon>
        <taxon>Herpotrichiellaceae</taxon>
        <taxon>Exophiala</taxon>
    </lineage>
</organism>
<feature type="compositionally biased region" description="Polar residues" evidence="1">
    <location>
        <begin position="479"/>
        <end position="494"/>
    </location>
</feature>
<feature type="compositionally biased region" description="Pro residues" evidence="1">
    <location>
        <begin position="256"/>
        <end position="276"/>
    </location>
</feature>
<feature type="compositionally biased region" description="Polar residues" evidence="1">
    <location>
        <begin position="305"/>
        <end position="328"/>
    </location>
</feature>
<feature type="region of interest" description="Disordered" evidence="1">
    <location>
        <begin position="1"/>
        <end position="528"/>
    </location>
</feature>
<dbReference type="VEuPathDB" id="FungiDB:HMPREF1120_00114"/>
<dbReference type="GeneID" id="20304753"/>
<dbReference type="HOGENOM" id="CLU_006512_0_0_1"/>
<feature type="compositionally biased region" description="Polar residues" evidence="1">
    <location>
        <begin position="860"/>
        <end position="873"/>
    </location>
</feature>
<evidence type="ECO:0000313" key="3">
    <source>
        <dbReference type="Proteomes" id="UP000007304"/>
    </source>
</evidence>
<dbReference type="OMA" id="YEDLDPW"/>
<gene>
    <name evidence="2" type="ORF">HMPREF1120_00114</name>
</gene>
<dbReference type="eggNOG" id="ENOG502S215">
    <property type="taxonomic scope" value="Eukaryota"/>
</dbReference>
<evidence type="ECO:0000313" key="2">
    <source>
        <dbReference type="EMBL" id="EHY51891.1"/>
    </source>
</evidence>
<keyword evidence="3" id="KW-1185">Reference proteome</keyword>
<dbReference type="InParanoid" id="H6BLJ8"/>
<proteinExistence type="predicted"/>
<feature type="compositionally biased region" description="Pro residues" evidence="1">
    <location>
        <begin position="183"/>
        <end position="200"/>
    </location>
</feature>
<dbReference type="Proteomes" id="UP000007304">
    <property type="component" value="Unassembled WGS sequence"/>
</dbReference>
<feature type="compositionally biased region" description="Low complexity" evidence="1">
    <location>
        <begin position="737"/>
        <end position="747"/>
    </location>
</feature>
<feature type="region of interest" description="Disordered" evidence="1">
    <location>
        <begin position="623"/>
        <end position="841"/>
    </location>
</feature>
<feature type="compositionally biased region" description="Low complexity" evidence="1">
    <location>
        <begin position="145"/>
        <end position="155"/>
    </location>
</feature>
<sequence length="1397" mass="151373">MNPYNPNPNQPYNFPQQTPGPPQPPWNAPAPAPASGPPRRSGWADPRFSQPPQSPVSPPYNHTTPNLFGPSVPVPAPPLAQGQYDTSAWGVRYNHPAVQPPPPLFYQDPSNQKPPLPPRPSSAAGPGPASPGPQQPEHDHHSHNHNLNNNYSSQPQPQPQPSQHYPTSWSDPYQTHHGYNPHPQTPAPGPPPPPPPPPRPAEYQAQIEAQHQHHHPHNTSVSGPEYSHRPTSHHYDPPPPFAAGAGPAPGLWGTEPQPPVPPFTHPAYPPTAPPPQQFSATVDGPLVSPVESTTGLWGRQGQGLEHTSTSTAARADQNTNTHDYQTPKTDTRPGPPGHAQALGSGGPSDWEHYEPSAPSLPDQDTPESPALRPVERLAHSHSRHDRVSSIQSNITQNITPNESGPATPPQAAEIGVPSPVSPRRSEPPPAPYPHSHPPDAAPVETAPSHKNRRPSSPSVQISGGAMPKESGSGDHDNVSLVSQQTPLQAAQQSTVREDVSSRSGSRASGARVVSPSSEPSPATSVRVVDPYADLEPEFKASLNRYAAMLRKESAAETDQEKFDIFHSFATKELRLRSLLYGVELNKEKEQPKEVKKAASLAEIQEILPNAVAAVPLNLAEEITQQAQKASDPVSAETQGAPSLEMPSKDEPARQPPSSDAGSAEQPESASAQPNQFKSPVQRPSITTAVNDPGRTTADSGPIATADGDDEEEAYSPGGRPMLHRNRTSRSSTDHVQTATVTTATTGTPWGHEAVPNNQSHRDSPRMGSVSSPGADAPMVTGDYATLNPPPSPGSNAPILVVPESPEDRPSSQAGQHRSSAQQQNIFPQARESVAPIKFEPPRPVYTPFRYNAAVQEEIPKSQQPADQAYSSLRHSAADSGRLMAQEAMSAPARPASAIGRKEHEEAFIGLIRQQSMAVRQQRPASVAGVPDMFRPGLGRTRGSSESVSKSEPPLAIRVGTPTNSAPVMAVDPLTQAITALRALLPTQKDQTSLDSALGHPKVKTIKAKIDNVPDQFGFIRDKVVEWDRTNREVRKQQEAERRSRQEESEAHIDALFNDNEIGYADIGDLETEFKLAEAERRYQENKEELESFTAQVFAPVTERLEKEIAELTTTYTLAIDLLDLESVAASGYLKSNKEKPPMAEVMRCLLVLFEKIEVRYRKVAEAHVERERRRKHLELTVLYTNGDTAGVKRVESDYAVAEKTQVLHEARGKDTRANRLMDAFDRATVRGLGDNQTYIDDMLAKIQQLKKAILSASPTAKDQMYGADGARDTLSSAQTVVDTVAADSRKLLALSNEAETLLNDADYAVSVAEARVANADKETYHNLELEKAKEDAKLAEEMEARISSVTKVPSEASALIQELIDRIGEDPEHQERIKKALEAAKQRNTSTPVPPGP</sequence>
<feature type="compositionally biased region" description="Polar residues" evidence="1">
    <location>
        <begin position="388"/>
        <end position="404"/>
    </location>
</feature>
<feature type="compositionally biased region" description="Low complexity" evidence="1">
    <location>
        <begin position="501"/>
        <end position="514"/>
    </location>
</feature>
<accession>H6BLJ8</accession>
<feature type="region of interest" description="Disordered" evidence="1">
    <location>
        <begin position="923"/>
        <end position="960"/>
    </location>
</feature>
<feature type="region of interest" description="Disordered" evidence="1">
    <location>
        <begin position="855"/>
        <end position="879"/>
    </location>
</feature>
<protein>
    <submittedName>
        <fullName evidence="2">Uncharacterized protein</fullName>
    </submittedName>
</protein>
<feature type="compositionally biased region" description="Pro residues" evidence="1">
    <location>
        <begin position="18"/>
        <end position="36"/>
    </location>
</feature>
<reference evidence="2" key="1">
    <citation type="submission" date="2011-07" db="EMBL/GenBank/DDBJ databases">
        <title>The Genome Sequence of Exophiala (Wangiella) dermatitidis NIH/UT8656.</title>
        <authorList>
            <consortium name="The Broad Institute Genome Sequencing Platform"/>
            <person name="Cuomo C."/>
            <person name="Wang Z."/>
            <person name="Hunicke-Smith S."/>
            <person name="Szanislo P.J."/>
            <person name="Earl A."/>
            <person name="Young S.K."/>
            <person name="Zeng Q."/>
            <person name="Gargeya S."/>
            <person name="Fitzgerald M."/>
            <person name="Haas B."/>
            <person name="Abouelleil A."/>
            <person name="Alvarado L."/>
            <person name="Arachchi H.M."/>
            <person name="Berlin A."/>
            <person name="Brown A."/>
            <person name="Chapman S.B."/>
            <person name="Chen Z."/>
            <person name="Dunbar C."/>
            <person name="Freedman E."/>
            <person name="Gearin G."/>
            <person name="Gellesch M."/>
            <person name="Goldberg J."/>
            <person name="Griggs A."/>
            <person name="Gujja S."/>
            <person name="Heiman D."/>
            <person name="Howarth C."/>
            <person name="Larson L."/>
            <person name="Lui A."/>
            <person name="MacDonald P.J.P."/>
            <person name="Montmayeur A."/>
            <person name="Murphy C."/>
            <person name="Neiman D."/>
            <person name="Pearson M."/>
            <person name="Priest M."/>
            <person name="Roberts A."/>
            <person name="Saif S."/>
            <person name="Shea T."/>
            <person name="Shenoy N."/>
            <person name="Sisk P."/>
            <person name="Stolte C."/>
            <person name="Sykes S."/>
            <person name="Wortman J."/>
            <person name="Nusbaum C."/>
            <person name="Birren B."/>
        </authorList>
    </citation>
    <scope>NUCLEOTIDE SEQUENCE</scope>
    <source>
        <strain evidence="2">NIH/UT8656</strain>
    </source>
</reference>
<dbReference type="STRING" id="858893.H6BLJ8"/>
<dbReference type="OrthoDB" id="1883964at2759"/>
<feature type="compositionally biased region" description="Polar residues" evidence="1">
    <location>
        <begin position="810"/>
        <end position="826"/>
    </location>
</feature>
<dbReference type="RefSeq" id="XP_009152352.1">
    <property type="nucleotide sequence ID" value="XM_009154104.1"/>
</dbReference>
<feature type="compositionally biased region" description="Polar residues" evidence="1">
    <location>
        <begin position="164"/>
        <end position="173"/>
    </location>
</feature>
<evidence type="ECO:0000256" key="1">
    <source>
        <dbReference type="SAM" id="MobiDB-lite"/>
    </source>
</evidence>
<dbReference type="EMBL" id="JH226130">
    <property type="protein sequence ID" value="EHY51891.1"/>
    <property type="molecule type" value="Genomic_DNA"/>
</dbReference>
<name>H6BLJ8_EXODN</name>